<dbReference type="PANTHER" id="PTHR22933:SF43">
    <property type="entry name" value="LP10131P"/>
    <property type="match status" value="1"/>
</dbReference>
<reference evidence="2" key="1">
    <citation type="submission" date="2025-08" db="UniProtKB">
        <authorList>
            <consortium name="RefSeq"/>
        </authorList>
    </citation>
    <scope>IDENTIFICATION</scope>
    <source>
        <strain evidence="2">Airmid</strain>
    </source>
</reference>
<proteinExistence type="predicted"/>
<dbReference type="SMART" id="SM00494">
    <property type="entry name" value="ChtBD2"/>
    <property type="match status" value="1"/>
</dbReference>
<dbReference type="PANTHER" id="PTHR22933">
    <property type="entry name" value="FI18007P1-RELATED"/>
    <property type="match status" value="1"/>
</dbReference>
<keyword evidence="2" id="KW-0808">Transferase</keyword>
<dbReference type="AlphaFoldDB" id="A0A6P6Y3K6"/>
<protein>
    <submittedName>
        <fullName evidence="2">Probable serine/threonine-protein kinase DDB_G0282963</fullName>
    </submittedName>
</protein>
<keyword evidence="1" id="KW-1185">Reference proteome</keyword>
<accession>A0A6P6Y3K6</accession>
<dbReference type="InterPro" id="IPR052976">
    <property type="entry name" value="Scoloptoxin-like"/>
</dbReference>
<dbReference type="Gene3D" id="2.170.140.10">
    <property type="entry name" value="Chitin binding domain"/>
    <property type="match status" value="1"/>
</dbReference>
<dbReference type="GO" id="GO:0005576">
    <property type="term" value="C:extracellular region"/>
    <property type="evidence" value="ECO:0007669"/>
    <property type="project" value="InterPro"/>
</dbReference>
<evidence type="ECO:0000313" key="1">
    <source>
        <dbReference type="Proteomes" id="UP000515146"/>
    </source>
</evidence>
<dbReference type="SUPFAM" id="SSF57625">
    <property type="entry name" value="Invertebrate chitin-binding proteins"/>
    <property type="match status" value="1"/>
</dbReference>
<dbReference type="InterPro" id="IPR002557">
    <property type="entry name" value="Chitin-bd_dom"/>
</dbReference>
<keyword evidence="2" id="KW-0418">Kinase</keyword>
<dbReference type="PROSITE" id="PS50940">
    <property type="entry name" value="CHIT_BIND_II"/>
    <property type="match status" value="1"/>
</dbReference>
<organism evidence="1 2">
    <name type="scientific">Dermatophagoides pteronyssinus</name>
    <name type="common">European house dust mite</name>
    <dbReference type="NCBI Taxonomy" id="6956"/>
    <lineage>
        <taxon>Eukaryota</taxon>
        <taxon>Metazoa</taxon>
        <taxon>Ecdysozoa</taxon>
        <taxon>Arthropoda</taxon>
        <taxon>Chelicerata</taxon>
        <taxon>Arachnida</taxon>
        <taxon>Acari</taxon>
        <taxon>Acariformes</taxon>
        <taxon>Sarcoptiformes</taxon>
        <taxon>Astigmata</taxon>
        <taxon>Psoroptidia</taxon>
        <taxon>Analgoidea</taxon>
        <taxon>Pyroglyphidae</taxon>
        <taxon>Dermatophagoidinae</taxon>
        <taxon>Dermatophagoides</taxon>
    </lineage>
</organism>
<dbReference type="KEGG" id="dpte:113793970"/>
<dbReference type="GO" id="GO:0016301">
    <property type="term" value="F:kinase activity"/>
    <property type="evidence" value="ECO:0007669"/>
    <property type="project" value="UniProtKB-KW"/>
</dbReference>
<dbReference type="RefSeq" id="XP_027199850.1">
    <property type="nucleotide sequence ID" value="XM_027344049.1"/>
</dbReference>
<gene>
    <name evidence="2" type="primary">LOC113793970</name>
</gene>
<dbReference type="InParanoid" id="A0A6P6Y3K6"/>
<name>A0A6P6Y3K6_DERPT</name>
<evidence type="ECO:0000313" key="2">
    <source>
        <dbReference type="RefSeq" id="XP_027199850.1"/>
    </source>
</evidence>
<dbReference type="Proteomes" id="UP000515146">
    <property type="component" value="Unplaced"/>
</dbReference>
<dbReference type="InterPro" id="IPR036508">
    <property type="entry name" value="Chitin-bd_dom_sf"/>
</dbReference>
<sequence length="700" mass="80915">MRKFAFIFYMFMAFMSLEYELSLSDDCPNCFAISQFNGGNNYNYYQQQQQQQSPYYPQTNRDQRQYESAINLQYLHPPQNNYGHLHHQQQHQHNHQPQIHSSLLKPAPQPQQPPSLSPPKYRPIIMAYHPRVNNRHMPFFTRNSDHLLDDNPTNSNEESDSIIMDDNDQTNTDDTEQHQNQQQQQQQQQQLHQQLQSFVRIPQKSVRQKISSDHQYWPPLINHTFGNIPENFATTTTTTLPPPPIYSLDDYEEEFQNHDMMYTATSSSLSPSPSPSSTTTTTVKPNYRPRPVSVRLPTTSPRPSLLAKNNAEQQFSSSSSSSDHQTNSNNRILSQVENPIDSNNIENINLENNNNGGSGRYGAGQFKPRRNGPGRQRRRQRTTTTSSTTTTSTTTTTTTEQPYYDYGDYYDYDQDDYDDDDYDYLATTTTTTTTTRRPRDRHNHHRGRGHRRRGGGRRRYHHHHHHHRDDDIELLPHRKQQEPLKPTEPSTTTTTTTLSPNYKPRPDGRIIDYNADPNFPYELKGADLTDYPFYISIPETDFNCKGRHDGYYANIDLKCQVYHHCAIGHQRYDFLCPNYTLFDQTTFTCRFINTVDCDASENHYKRNNDLYVQSTTNGPNNLYGSYNHPPPQSSSSSTPPPVKPPASSSSSSNNHDHLQTSGSDSSSSQSPNNNNDDDDNYRPNQLPLLRLNKRPQQHIN</sequence>
<dbReference type="Pfam" id="PF01607">
    <property type="entry name" value="CBM_14"/>
    <property type="match status" value="1"/>
</dbReference>
<dbReference type="OrthoDB" id="3360904at2759"/>
<dbReference type="GO" id="GO:0008061">
    <property type="term" value="F:chitin binding"/>
    <property type="evidence" value="ECO:0007669"/>
    <property type="project" value="InterPro"/>
</dbReference>